<reference evidence="8" key="3">
    <citation type="submission" date="2015-06" db="UniProtKB">
        <authorList>
            <consortium name="EnsemblMetazoa"/>
        </authorList>
    </citation>
    <scope>IDENTIFICATION</scope>
</reference>
<dbReference type="SUPFAM" id="SSF103473">
    <property type="entry name" value="MFS general substrate transporter"/>
    <property type="match status" value="1"/>
</dbReference>
<evidence type="ECO:0000256" key="1">
    <source>
        <dbReference type="ARBA" id="ARBA00004141"/>
    </source>
</evidence>
<evidence type="ECO:0000256" key="2">
    <source>
        <dbReference type="ARBA" id="ARBA00022692"/>
    </source>
</evidence>
<dbReference type="CDD" id="cd17317">
    <property type="entry name" value="MFS_SLC22"/>
    <property type="match status" value="1"/>
</dbReference>
<feature type="transmembrane region" description="Helical" evidence="5">
    <location>
        <begin position="352"/>
        <end position="369"/>
    </location>
</feature>
<evidence type="ECO:0000256" key="5">
    <source>
        <dbReference type="SAM" id="Phobius"/>
    </source>
</evidence>
<dbReference type="HOGENOM" id="CLU_001265_33_4_1"/>
<evidence type="ECO:0000313" key="8">
    <source>
        <dbReference type="EnsemblMetazoa" id="HelroP194223"/>
    </source>
</evidence>
<keyword evidence="9" id="KW-1185">Reference proteome</keyword>
<feature type="transmembrane region" description="Helical" evidence="5">
    <location>
        <begin position="240"/>
        <end position="267"/>
    </location>
</feature>
<keyword evidence="2 5" id="KW-0812">Transmembrane</keyword>
<dbReference type="GeneID" id="20212936"/>
<dbReference type="InterPro" id="IPR011701">
    <property type="entry name" value="MFS"/>
</dbReference>
<feature type="transmembrane region" description="Helical" evidence="5">
    <location>
        <begin position="375"/>
        <end position="402"/>
    </location>
</feature>
<feature type="domain" description="Major facilitator superfamily (MFS) profile" evidence="6">
    <location>
        <begin position="81"/>
        <end position="466"/>
    </location>
</feature>
<dbReference type="eggNOG" id="KOG0255">
    <property type="taxonomic scope" value="Eukaryota"/>
</dbReference>
<dbReference type="Gene3D" id="1.20.1250.20">
    <property type="entry name" value="MFS general substrate transporter like domains"/>
    <property type="match status" value="2"/>
</dbReference>
<dbReference type="EMBL" id="KB097640">
    <property type="protein sequence ID" value="ESN92518.1"/>
    <property type="molecule type" value="Genomic_DNA"/>
</dbReference>
<evidence type="ECO:0000313" key="7">
    <source>
        <dbReference type="EMBL" id="ESN92518.1"/>
    </source>
</evidence>
<feature type="transmembrane region" description="Helical" evidence="5">
    <location>
        <begin position="187"/>
        <end position="204"/>
    </location>
</feature>
<dbReference type="InParanoid" id="T1FVU0"/>
<dbReference type="Pfam" id="PF07690">
    <property type="entry name" value="MFS_1"/>
    <property type="match status" value="1"/>
</dbReference>
<feature type="transmembrane region" description="Helical" evidence="5">
    <location>
        <begin position="211"/>
        <end position="234"/>
    </location>
</feature>
<dbReference type="FunCoup" id="T1FVU0">
    <property type="interactions" value="43"/>
</dbReference>
<dbReference type="STRING" id="6412.T1FVU0"/>
<dbReference type="PANTHER" id="PTHR24064">
    <property type="entry name" value="SOLUTE CARRIER FAMILY 22 MEMBER"/>
    <property type="match status" value="1"/>
</dbReference>
<dbReference type="EMBL" id="AMQM01007572">
    <property type="status" value="NOT_ANNOTATED_CDS"/>
    <property type="molecule type" value="Genomic_DNA"/>
</dbReference>
<gene>
    <name evidence="8" type="primary">20212936</name>
    <name evidence="7" type="ORF">HELRODRAFT_194223</name>
</gene>
<dbReference type="PROSITE" id="PS50850">
    <property type="entry name" value="MFS"/>
    <property type="match status" value="1"/>
</dbReference>
<reference evidence="9" key="1">
    <citation type="submission" date="2012-12" db="EMBL/GenBank/DDBJ databases">
        <authorList>
            <person name="Hellsten U."/>
            <person name="Grimwood J."/>
            <person name="Chapman J.A."/>
            <person name="Shapiro H."/>
            <person name="Aerts A."/>
            <person name="Otillar R.P."/>
            <person name="Terry A.Y."/>
            <person name="Boore J.L."/>
            <person name="Simakov O."/>
            <person name="Marletaz F."/>
            <person name="Cho S.-J."/>
            <person name="Edsinger-Gonzales E."/>
            <person name="Havlak P."/>
            <person name="Kuo D.-H."/>
            <person name="Larsson T."/>
            <person name="Lv J."/>
            <person name="Arendt D."/>
            <person name="Savage R."/>
            <person name="Osoegawa K."/>
            <person name="de Jong P."/>
            <person name="Lindberg D.R."/>
            <person name="Seaver E.C."/>
            <person name="Weisblat D.A."/>
            <person name="Putnam N.H."/>
            <person name="Grigoriev I.V."/>
            <person name="Rokhsar D.S."/>
        </authorList>
    </citation>
    <scope>NUCLEOTIDE SEQUENCE</scope>
</reference>
<feature type="transmembrane region" description="Helical" evidence="5">
    <location>
        <begin position="442"/>
        <end position="461"/>
    </location>
</feature>
<evidence type="ECO:0000256" key="4">
    <source>
        <dbReference type="ARBA" id="ARBA00023136"/>
    </source>
</evidence>
<proteinExistence type="predicted"/>
<evidence type="ECO:0000259" key="6">
    <source>
        <dbReference type="PROSITE" id="PS50850"/>
    </source>
</evidence>
<dbReference type="OrthoDB" id="2261376at2759"/>
<accession>T1FVU0</accession>
<dbReference type="GO" id="GO:0016020">
    <property type="term" value="C:membrane"/>
    <property type="evidence" value="ECO:0007669"/>
    <property type="project" value="UniProtKB-SubCell"/>
</dbReference>
<dbReference type="GO" id="GO:0022857">
    <property type="term" value="F:transmembrane transporter activity"/>
    <property type="evidence" value="ECO:0007669"/>
    <property type="project" value="InterPro"/>
</dbReference>
<feature type="transmembrane region" description="Helical" evidence="5">
    <location>
        <begin position="20"/>
        <end position="44"/>
    </location>
</feature>
<organism evidence="8 9">
    <name type="scientific">Helobdella robusta</name>
    <name type="common">Californian leech</name>
    <dbReference type="NCBI Taxonomy" id="6412"/>
    <lineage>
        <taxon>Eukaryota</taxon>
        <taxon>Metazoa</taxon>
        <taxon>Spiralia</taxon>
        <taxon>Lophotrochozoa</taxon>
        <taxon>Annelida</taxon>
        <taxon>Clitellata</taxon>
        <taxon>Hirudinea</taxon>
        <taxon>Rhynchobdellida</taxon>
        <taxon>Glossiphoniidae</taxon>
        <taxon>Helobdella</taxon>
    </lineage>
</organism>
<reference evidence="7 9" key="2">
    <citation type="journal article" date="2013" name="Nature">
        <title>Insights into bilaterian evolution from three spiralian genomes.</title>
        <authorList>
            <person name="Simakov O."/>
            <person name="Marletaz F."/>
            <person name="Cho S.J."/>
            <person name="Edsinger-Gonzales E."/>
            <person name="Havlak P."/>
            <person name="Hellsten U."/>
            <person name="Kuo D.H."/>
            <person name="Larsson T."/>
            <person name="Lv J."/>
            <person name="Arendt D."/>
            <person name="Savage R."/>
            <person name="Osoegawa K."/>
            <person name="de Jong P."/>
            <person name="Grimwood J."/>
            <person name="Chapman J.A."/>
            <person name="Shapiro H."/>
            <person name="Aerts A."/>
            <person name="Otillar R.P."/>
            <person name="Terry A.Y."/>
            <person name="Boore J.L."/>
            <person name="Grigoriev I.V."/>
            <person name="Lindberg D.R."/>
            <person name="Seaver E.C."/>
            <person name="Weisblat D.A."/>
            <person name="Putnam N.H."/>
            <person name="Rokhsar D.S."/>
        </authorList>
    </citation>
    <scope>NUCLEOTIDE SEQUENCE</scope>
</reference>
<dbReference type="CTD" id="20212936"/>
<feature type="transmembrane region" description="Helical" evidence="5">
    <location>
        <begin position="161"/>
        <end position="181"/>
    </location>
</feature>
<name>T1FVU0_HELRO</name>
<keyword evidence="4 5" id="KW-0472">Membrane</keyword>
<dbReference type="EnsemblMetazoa" id="HelroT194223">
    <property type="protein sequence ID" value="HelroP194223"/>
    <property type="gene ID" value="HelroG194223"/>
</dbReference>
<dbReference type="OMA" id="SQCERYT"/>
<dbReference type="InterPro" id="IPR020846">
    <property type="entry name" value="MFS_dom"/>
</dbReference>
<protein>
    <recommendedName>
        <fullName evidence="6">Major facilitator superfamily (MFS) profile domain-containing protein</fullName>
    </recommendedName>
</protein>
<dbReference type="Proteomes" id="UP000015101">
    <property type="component" value="Unassembled WGS sequence"/>
</dbReference>
<comment type="subcellular location">
    <subcellularLocation>
        <location evidence="1">Membrane</location>
        <topology evidence="1">Multi-pass membrane protein</topology>
    </subcellularLocation>
</comment>
<feature type="transmembrane region" description="Helical" evidence="5">
    <location>
        <begin position="130"/>
        <end position="149"/>
    </location>
</feature>
<evidence type="ECO:0000313" key="9">
    <source>
        <dbReference type="Proteomes" id="UP000015101"/>
    </source>
</evidence>
<evidence type="ECO:0000256" key="3">
    <source>
        <dbReference type="ARBA" id="ARBA00022989"/>
    </source>
</evidence>
<keyword evidence="3 5" id="KW-1133">Transmembrane helix</keyword>
<dbReference type="RefSeq" id="XP_009029447.1">
    <property type="nucleotide sequence ID" value="XM_009031199.1"/>
</dbReference>
<sequence length="499" mass="56518">MEVEILLKSLGRVGRWQMIYYFAINIFSSVPNAWHMLAIVWIGYEPAHHCRLPPANNSTTPTMQEWIPYDERTKEWSRCEMFINSSINNLTTGCRHGWQYKNVDLEGPTIVTKWDLVCENNFLAETSQTMFVIGIMTGAIFFTILGDKLGRRPTYLISQMGLAIVGCLTILVPNLYAFMFLRFLNGVFQQGSLLVGFVLMCEFFSADERTLVGLLGSNFWAFGCAVLPLMAYLLNNWMHLQLFISLFSFLNIPLYFVLPESVVWLYANDKMEKAKRILKRAARMNEVVLPEIDLHVKHRFFVTLIYYGLSWSTAELSGNRYLNAFLNGAVEVPAYTTSYFIVNKYGRKKPCIAFYVITGLAMFSLTFLTNTENQAIFILSTMINMLGKFGITGAFGIIFLYPAEIFPTNLRSQAIGMCSFLGRFGTLFASFASYVAKMYPTVLNLSFACLSIVSAVLVLLLPESQHRSLPETIEEIEAWKNGPTVKRGGALIIKDGVHV</sequence>
<dbReference type="InterPro" id="IPR036259">
    <property type="entry name" value="MFS_trans_sf"/>
</dbReference>
<dbReference type="KEGG" id="hro:HELRODRAFT_194223"/>
<feature type="transmembrane region" description="Helical" evidence="5">
    <location>
        <begin position="414"/>
        <end position="436"/>
    </location>
</feature>
<dbReference type="AlphaFoldDB" id="T1FVU0"/>